<dbReference type="InterPro" id="IPR011010">
    <property type="entry name" value="DNA_brk_join_enz"/>
</dbReference>
<keyword evidence="6" id="KW-1185">Reference proteome</keyword>
<keyword evidence="3" id="KW-0238">DNA-binding</keyword>
<dbReference type="Gene3D" id="1.10.443.10">
    <property type="entry name" value="Intergrase catalytic core"/>
    <property type="match status" value="1"/>
</dbReference>
<dbReference type="RefSeq" id="WP_156201187.1">
    <property type="nucleotide sequence ID" value="NZ_CP012154.1"/>
</dbReference>
<dbReference type="InterPro" id="IPR050808">
    <property type="entry name" value="Phage_Integrase"/>
</dbReference>
<dbReference type="Proteomes" id="UP000066624">
    <property type="component" value="Chromosome"/>
</dbReference>
<evidence type="ECO:0000313" key="5">
    <source>
        <dbReference type="EMBL" id="AKS42927.1"/>
    </source>
</evidence>
<evidence type="ECO:0000256" key="2">
    <source>
        <dbReference type="ARBA" id="ARBA00022908"/>
    </source>
</evidence>
<evidence type="ECO:0000256" key="4">
    <source>
        <dbReference type="ARBA" id="ARBA00023172"/>
    </source>
</evidence>
<organism evidence="5 6">
    <name type="scientific">Wenzhouxiangella marina</name>
    <dbReference type="NCBI Taxonomy" id="1579979"/>
    <lineage>
        <taxon>Bacteria</taxon>
        <taxon>Pseudomonadati</taxon>
        <taxon>Pseudomonadota</taxon>
        <taxon>Gammaproteobacteria</taxon>
        <taxon>Chromatiales</taxon>
        <taxon>Wenzhouxiangellaceae</taxon>
        <taxon>Wenzhouxiangella</taxon>
    </lineage>
</organism>
<dbReference type="KEGG" id="wma:WM2015_2569"/>
<dbReference type="Gene3D" id="1.10.150.130">
    <property type="match status" value="1"/>
</dbReference>
<dbReference type="PANTHER" id="PTHR30629:SF2">
    <property type="entry name" value="PROPHAGE INTEGRASE INTS-RELATED"/>
    <property type="match status" value="1"/>
</dbReference>
<dbReference type="SUPFAM" id="SSF56349">
    <property type="entry name" value="DNA breaking-rejoining enzymes"/>
    <property type="match status" value="1"/>
</dbReference>
<dbReference type="InterPro" id="IPR010998">
    <property type="entry name" value="Integrase_recombinase_N"/>
</dbReference>
<name>A0A0K0XZ68_9GAMM</name>
<dbReference type="GO" id="GO:0006310">
    <property type="term" value="P:DNA recombination"/>
    <property type="evidence" value="ECO:0007669"/>
    <property type="project" value="UniProtKB-KW"/>
</dbReference>
<dbReference type="PROSITE" id="PS51898">
    <property type="entry name" value="TYR_RECOMBINASE"/>
    <property type="match status" value="1"/>
</dbReference>
<dbReference type="GO" id="GO:0015074">
    <property type="term" value="P:DNA integration"/>
    <property type="evidence" value="ECO:0007669"/>
    <property type="project" value="UniProtKB-KW"/>
</dbReference>
<dbReference type="OrthoDB" id="9795573at2"/>
<dbReference type="EMBL" id="CP012154">
    <property type="protein sequence ID" value="AKS42927.1"/>
    <property type="molecule type" value="Genomic_DNA"/>
</dbReference>
<keyword evidence="2" id="KW-0229">DNA integration</keyword>
<dbReference type="InterPro" id="IPR013762">
    <property type="entry name" value="Integrase-like_cat_sf"/>
</dbReference>
<dbReference type="AlphaFoldDB" id="A0A0K0XZ68"/>
<gene>
    <name evidence="5" type="ORF">WM2015_2569</name>
</gene>
<evidence type="ECO:0000256" key="1">
    <source>
        <dbReference type="ARBA" id="ARBA00008857"/>
    </source>
</evidence>
<dbReference type="STRING" id="1579979.WM2015_2569"/>
<sequence length="450" mass="49747">MTTSKRKTRTLTTRTVDALKPRQAASEPLGYGAGALEAQGRQGGARYFFRYGKPQRRVALPDYNGQGHPLSLTEARTKARALSARFLELRAEGRDLLETLEAEKLAAERARKAERRQAEEYDANPITFGALMAAYIEWMEQGGKVSAYDAGNTIGNHIEHHAEQWNKPAKELTLDDVLAILEPLTTAGKLTTARKVRAYIRRAYALGLRAKTSAQASAFRRFQISHNPAADTAPIEGANNSRDVALSLSELRAVWKRANRPDEPAGPLVRTYLLLGGQRFEQLRRATVADVADERLTLWDPKGKRTQPRRHVVPILPEAQAAIDEMRGAKLGPFLVTLTQGESGADRSKVGKQVKAMARRMVEAGEITKPFTLGALRSTVETQLAAAGVQSDTLAQLQSHGLSGVQWRHYNRHDYFAEKLAALEKLRDLMTQAPAKVSSLDEARKADRRA</sequence>
<evidence type="ECO:0000256" key="3">
    <source>
        <dbReference type="ARBA" id="ARBA00023125"/>
    </source>
</evidence>
<keyword evidence="4" id="KW-0233">DNA recombination</keyword>
<accession>A0A0K0XZ68</accession>
<reference evidence="5 6" key="1">
    <citation type="submission" date="2015-07" db="EMBL/GenBank/DDBJ databases">
        <authorList>
            <person name="Noorani M."/>
        </authorList>
    </citation>
    <scope>NUCLEOTIDE SEQUENCE [LARGE SCALE GENOMIC DNA]</scope>
    <source>
        <strain evidence="5 6">KCTC 42284</strain>
    </source>
</reference>
<dbReference type="PANTHER" id="PTHR30629">
    <property type="entry name" value="PROPHAGE INTEGRASE"/>
    <property type="match status" value="1"/>
</dbReference>
<proteinExistence type="inferred from homology"/>
<protein>
    <submittedName>
        <fullName evidence="5">Uncharacterized protein</fullName>
    </submittedName>
</protein>
<evidence type="ECO:0000313" key="6">
    <source>
        <dbReference type="Proteomes" id="UP000066624"/>
    </source>
</evidence>
<dbReference type="InterPro" id="IPR002104">
    <property type="entry name" value="Integrase_catalytic"/>
</dbReference>
<comment type="similarity">
    <text evidence="1">Belongs to the 'phage' integrase family.</text>
</comment>
<dbReference type="GO" id="GO:0003677">
    <property type="term" value="F:DNA binding"/>
    <property type="evidence" value="ECO:0007669"/>
    <property type="project" value="UniProtKB-KW"/>
</dbReference>